<gene>
    <name evidence="2" type="ORF">TRIUR3_30671</name>
</gene>
<dbReference type="AlphaFoldDB" id="M7Z9L1"/>
<feature type="region of interest" description="Disordered" evidence="1">
    <location>
        <begin position="1"/>
        <end position="31"/>
    </location>
</feature>
<evidence type="ECO:0000256" key="1">
    <source>
        <dbReference type="SAM" id="MobiDB-lite"/>
    </source>
</evidence>
<feature type="region of interest" description="Disordered" evidence="1">
    <location>
        <begin position="54"/>
        <end position="99"/>
    </location>
</feature>
<sequence length="99" mass="10318">MHWWLGSDGFDGGPGGGGRATPGSLQERKLKTGAKLRPYGCLRWRRQLGVAVGGAAAWPGGVDDSTKDPDSEEDKPGKGKKNGNTKGQQHNPAGHGNNA</sequence>
<reference evidence="2" key="1">
    <citation type="journal article" date="2013" name="Nature">
        <title>Draft genome of the wheat A-genome progenitor Triticum urartu.</title>
        <authorList>
            <person name="Ling H.Q."/>
            <person name="Zhao S."/>
            <person name="Liu D."/>
            <person name="Wang J."/>
            <person name="Sun H."/>
            <person name="Zhang C."/>
            <person name="Fan H."/>
            <person name="Li D."/>
            <person name="Dong L."/>
            <person name="Tao Y."/>
            <person name="Gao C."/>
            <person name="Wu H."/>
            <person name="Li Y."/>
            <person name="Cui Y."/>
            <person name="Guo X."/>
            <person name="Zheng S."/>
            <person name="Wang B."/>
            <person name="Yu K."/>
            <person name="Liang Q."/>
            <person name="Yang W."/>
            <person name="Lou X."/>
            <person name="Chen J."/>
            <person name="Feng M."/>
            <person name="Jian J."/>
            <person name="Zhang X."/>
            <person name="Luo G."/>
            <person name="Jiang Y."/>
            <person name="Liu J."/>
            <person name="Wang Z."/>
            <person name="Sha Y."/>
            <person name="Zhang B."/>
            <person name="Wu H."/>
            <person name="Tang D."/>
            <person name="Shen Q."/>
            <person name="Xue P."/>
            <person name="Zou S."/>
            <person name="Wang X."/>
            <person name="Liu X."/>
            <person name="Wang F."/>
            <person name="Yang Y."/>
            <person name="An X."/>
            <person name="Dong Z."/>
            <person name="Zhang K."/>
            <person name="Zhang X."/>
            <person name="Luo M.C."/>
            <person name="Dvorak J."/>
            <person name="Tong Y."/>
            <person name="Wang J."/>
            <person name="Yang H."/>
            <person name="Li Z."/>
            <person name="Wang D."/>
            <person name="Zhang A."/>
            <person name="Wang J."/>
        </authorList>
    </citation>
    <scope>NUCLEOTIDE SEQUENCE</scope>
</reference>
<organism evidence="2">
    <name type="scientific">Triticum urartu</name>
    <name type="common">Red wild einkorn</name>
    <name type="synonym">Crithodium urartu</name>
    <dbReference type="NCBI Taxonomy" id="4572"/>
    <lineage>
        <taxon>Eukaryota</taxon>
        <taxon>Viridiplantae</taxon>
        <taxon>Streptophyta</taxon>
        <taxon>Embryophyta</taxon>
        <taxon>Tracheophyta</taxon>
        <taxon>Spermatophyta</taxon>
        <taxon>Magnoliopsida</taxon>
        <taxon>Liliopsida</taxon>
        <taxon>Poales</taxon>
        <taxon>Poaceae</taxon>
        <taxon>BOP clade</taxon>
        <taxon>Pooideae</taxon>
        <taxon>Triticodae</taxon>
        <taxon>Triticeae</taxon>
        <taxon>Triticinae</taxon>
        <taxon>Triticum</taxon>
    </lineage>
</organism>
<evidence type="ECO:0000313" key="2">
    <source>
        <dbReference type="EMBL" id="EMS56732.1"/>
    </source>
</evidence>
<accession>M7Z9L1</accession>
<dbReference type="EMBL" id="KD155017">
    <property type="protein sequence ID" value="EMS56732.1"/>
    <property type="molecule type" value="Genomic_DNA"/>
</dbReference>
<feature type="compositionally biased region" description="Basic and acidic residues" evidence="1">
    <location>
        <begin position="64"/>
        <end position="77"/>
    </location>
</feature>
<feature type="compositionally biased region" description="Gly residues" evidence="1">
    <location>
        <begin position="9"/>
        <end position="20"/>
    </location>
</feature>
<name>M7Z9L1_TRIUA</name>
<protein>
    <submittedName>
        <fullName evidence="2">Uncharacterized protein</fullName>
    </submittedName>
</protein>
<proteinExistence type="predicted"/>